<sequence>MKRYMIAVLVMIGILGLLNLNGYGAEPMMAPPKEGADPTAVLLVEQGIEQAKVKEWEAARASFKLASQIDPTLSAATFNAGVAALGMGRRMEALDDLERFLLLRPGNPEGQRIVSNIREGVYSSHTAAGAGGFAEFGFASLLGFIFVFAMGAYEIGATFPPMETKEKSFEKKRPLTEVEWLEERLAAAA</sequence>
<dbReference type="Proteomes" id="UP000534783">
    <property type="component" value="Unassembled WGS sequence"/>
</dbReference>
<dbReference type="Gene3D" id="1.25.40.10">
    <property type="entry name" value="Tetratricopeptide repeat domain"/>
    <property type="match status" value="1"/>
</dbReference>
<accession>A0A7X6DNM4</accession>
<protein>
    <recommendedName>
        <fullName evidence="3">Tetratricopeptide repeat protein</fullName>
    </recommendedName>
</protein>
<dbReference type="SMART" id="SM00028">
    <property type="entry name" value="TPR"/>
    <property type="match status" value="2"/>
</dbReference>
<gene>
    <name evidence="1" type="ORF">MNODULE_07005</name>
</gene>
<dbReference type="InterPro" id="IPR019734">
    <property type="entry name" value="TPR_rpt"/>
</dbReference>
<dbReference type="InterPro" id="IPR011990">
    <property type="entry name" value="TPR-like_helical_dom_sf"/>
</dbReference>
<evidence type="ECO:0000313" key="1">
    <source>
        <dbReference type="EMBL" id="NKE70485.1"/>
    </source>
</evidence>
<dbReference type="EMBL" id="VTOW01000001">
    <property type="protein sequence ID" value="NKE70485.1"/>
    <property type="molecule type" value="Genomic_DNA"/>
</dbReference>
<dbReference type="SUPFAM" id="SSF48452">
    <property type="entry name" value="TPR-like"/>
    <property type="match status" value="1"/>
</dbReference>
<reference evidence="1 2" key="1">
    <citation type="journal article" date="2020" name="Nature">
        <title>Bacterial chemolithoautotrophy via manganese oxidation.</title>
        <authorList>
            <person name="Yu H."/>
            <person name="Leadbetter J.R."/>
        </authorList>
    </citation>
    <scope>NUCLEOTIDE SEQUENCE [LARGE SCALE GENOMIC DNA]</scope>
    <source>
        <strain evidence="1 2">Mn-1</strain>
    </source>
</reference>
<proteinExistence type="predicted"/>
<comment type="caution">
    <text evidence="1">The sequence shown here is derived from an EMBL/GenBank/DDBJ whole genome shotgun (WGS) entry which is preliminary data.</text>
</comment>
<name>A0A7X6DNM4_9BACT</name>
<evidence type="ECO:0000313" key="2">
    <source>
        <dbReference type="Proteomes" id="UP000534783"/>
    </source>
</evidence>
<keyword evidence="2" id="KW-1185">Reference proteome</keyword>
<evidence type="ECO:0008006" key="3">
    <source>
        <dbReference type="Google" id="ProtNLM"/>
    </source>
</evidence>
<dbReference type="RefSeq" id="WP_168058730.1">
    <property type="nucleotide sequence ID" value="NZ_VTOW01000001.1"/>
</dbReference>
<organism evidence="1 2">
    <name type="scientific">Candidatus Manganitrophus noduliformans</name>
    <dbReference type="NCBI Taxonomy" id="2606439"/>
    <lineage>
        <taxon>Bacteria</taxon>
        <taxon>Pseudomonadati</taxon>
        <taxon>Nitrospirota</taxon>
        <taxon>Nitrospiria</taxon>
        <taxon>Candidatus Troglogloeales</taxon>
        <taxon>Candidatus Manganitrophaceae</taxon>
        <taxon>Candidatus Manganitrophus</taxon>
    </lineage>
</organism>
<dbReference type="AlphaFoldDB" id="A0A7X6DNM4"/>